<keyword evidence="3" id="KW-1185">Reference proteome</keyword>
<evidence type="ECO:0000256" key="1">
    <source>
        <dbReference type="SAM" id="SignalP"/>
    </source>
</evidence>
<reference evidence="2 3" key="1">
    <citation type="submission" date="2016-11" db="EMBL/GenBank/DDBJ databases">
        <authorList>
            <person name="Jaros S."/>
            <person name="Januszkiewicz K."/>
            <person name="Wedrychowicz H."/>
        </authorList>
    </citation>
    <scope>NUCLEOTIDE SEQUENCE [LARGE SCALE GENOMIC DNA]</scope>
    <source>
        <strain evidence="2 3">DSM 27063</strain>
    </source>
</reference>
<sequence>MNKTIITFLLMLSVFVQAKAGANLLRSNQTDEAGSGIFAGALASTNGLGLDVQYQINKRFTLKAGYETLNFNHSFNLTEDDIDYAANLNYKTGGISLLLNWFYRPALYLSGGVVINKFQPGLAGEAVSDMEYGDISIPAEDVGDFNFQFKSSVKTAPYIAAGFRKFLGKQKRIAYNFETGLYYMGPPELEISASGLLKPIADSAHDHKTYLEDQFSVYKFYPVVKFAIAVRLF</sequence>
<evidence type="ECO:0008006" key="4">
    <source>
        <dbReference type="Google" id="ProtNLM"/>
    </source>
</evidence>
<protein>
    <recommendedName>
        <fullName evidence="4">Outer membrane protein beta-barrel domain-containing protein</fullName>
    </recommendedName>
</protein>
<dbReference type="Gene3D" id="2.40.160.170">
    <property type="match status" value="1"/>
</dbReference>
<dbReference type="Proteomes" id="UP000184050">
    <property type="component" value="Unassembled WGS sequence"/>
</dbReference>
<keyword evidence="1" id="KW-0732">Signal</keyword>
<accession>A0A1M6FQ21</accession>
<feature type="signal peptide" evidence="1">
    <location>
        <begin position="1"/>
        <end position="18"/>
    </location>
</feature>
<gene>
    <name evidence="2" type="ORF">SAMN05444280_10938</name>
</gene>
<dbReference type="RefSeq" id="WP_073168012.1">
    <property type="nucleotide sequence ID" value="NZ_FQZE01000009.1"/>
</dbReference>
<evidence type="ECO:0000313" key="3">
    <source>
        <dbReference type="Proteomes" id="UP000184050"/>
    </source>
</evidence>
<organism evidence="2 3">
    <name type="scientific">Tangfeifania diversioriginum</name>
    <dbReference type="NCBI Taxonomy" id="1168035"/>
    <lineage>
        <taxon>Bacteria</taxon>
        <taxon>Pseudomonadati</taxon>
        <taxon>Bacteroidota</taxon>
        <taxon>Bacteroidia</taxon>
        <taxon>Marinilabiliales</taxon>
        <taxon>Prolixibacteraceae</taxon>
        <taxon>Tangfeifania</taxon>
    </lineage>
</organism>
<dbReference type="OrthoDB" id="597504at2"/>
<feature type="chain" id="PRO_5013291268" description="Outer membrane protein beta-barrel domain-containing protein" evidence="1">
    <location>
        <begin position="19"/>
        <end position="233"/>
    </location>
</feature>
<evidence type="ECO:0000313" key="2">
    <source>
        <dbReference type="EMBL" id="SHI99766.1"/>
    </source>
</evidence>
<dbReference type="STRING" id="1168035.SAMN05444280_10938"/>
<dbReference type="AlphaFoldDB" id="A0A1M6FQ21"/>
<proteinExistence type="predicted"/>
<name>A0A1M6FQ21_9BACT</name>
<dbReference type="EMBL" id="FQZE01000009">
    <property type="protein sequence ID" value="SHI99766.1"/>
    <property type="molecule type" value="Genomic_DNA"/>
</dbReference>